<evidence type="ECO:0000313" key="5">
    <source>
        <dbReference type="Proteomes" id="UP000663823"/>
    </source>
</evidence>
<gene>
    <name evidence="3" type="ORF">JBS370_LOCUS21002</name>
    <name evidence="4" type="ORF">OTI717_LOCUS30155</name>
    <name evidence="2" type="ORF">ZHD862_LOCUS38113</name>
</gene>
<feature type="compositionally biased region" description="Polar residues" evidence="1">
    <location>
        <begin position="1"/>
        <end position="11"/>
    </location>
</feature>
<dbReference type="EMBL" id="CAJNOT010008127">
    <property type="protein sequence ID" value="CAF1515241.1"/>
    <property type="molecule type" value="Genomic_DNA"/>
</dbReference>
<protein>
    <submittedName>
        <fullName evidence="4">Uncharacterized protein</fullName>
    </submittedName>
</protein>
<organism evidence="4 5">
    <name type="scientific">Rotaria sordida</name>
    <dbReference type="NCBI Taxonomy" id="392033"/>
    <lineage>
        <taxon>Eukaryota</taxon>
        <taxon>Metazoa</taxon>
        <taxon>Spiralia</taxon>
        <taxon>Gnathifera</taxon>
        <taxon>Rotifera</taxon>
        <taxon>Eurotatoria</taxon>
        <taxon>Bdelloidea</taxon>
        <taxon>Philodinida</taxon>
        <taxon>Philodinidae</taxon>
        <taxon>Rotaria</taxon>
    </lineage>
</organism>
<dbReference type="AlphaFoldDB" id="A0A819PWN7"/>
<comment type="caution">
    <text evidence="4">The sequence shown here is derived from an EMBL/GenBank/DDBJ whole genome shotgun (WGS) entry which is preliminary data.</text>
</comment>
<dbReference type="EMBL" id="CAJOAX010007943">
    <property type="protein sequence ID" value="CAF4022068.1"/>
    <property type="molecule type" value="Genomic_DNA"/>
</dbReference>
<dbReference type="EMBL" id="CAJOBD010002724">
    <property type="protein sequence ID" value="CAF3903449.1"/>
    <property type="molecule type" value="Genomic_DNA"/>
</dbReference>
<evidence type="ECO:0000313" key="2">
    <source>
        <dbReference type="EMBL" id="CAF1515241.1"/>
    </source>
</evidence>
<accession>A0A819PWN7</accession>
<feature type="region of interest" description="Disordered" evidence="1">
    <location>
        <begin position="1"/>
        <end position="35"/>
    </location>
</feature>
<dbReference type="Proteomes" id="UP000663823">
    <property type="component" value="Unassembled WGS sequence"/>
</dbReference>
<evidence type="ECO:0000313" key="3">
    <source>
        <dbReference type="EMBL" id="CAF3903449.1"/>
    </source>
</evidence>
<evidence type="ECO:0000313" key="4">
    <source>
        <dbReference type="EMBL" id="CAF4022068.1"/>
    </source>
</evidence>
<evidence type="ECO:0000256" key="1">
    <source>
        <dbReference type="SAM" id="MobiDB-lite"/>
    </source>
</evidence>
<dbReference type="Proteomes" id="UP000663836">
    <property type="component" value="Unassembled WGS sequence"/>
</dbReference>
<reference evidence="4" key="1">
    <citation type="submission" date="2021-02" db="EMBL/GenBank/DDBJ databases">
        <authorList>
            <person name="Nowell W R."/>
        </authorList>
    </citation>
    <scope>NUCLEOTIDE SEQUENCE</scope>
</reference>
<proteinExistence type="predicted"/>
<dbReference type="Proteomes" id="UP000663864">
    <property type="component" value="Unassembled WGS sequence"/>
</dbReference>
<name>A0A819PWN7_9BILA</name>
<sequence>MTNSSRPNTPCQMRRPSLIEDNDDHTNNKNGKQLLSRNLTFDRELLKQKRIKRLNRLSPAIIEQQPSCLGRS</sequence>